<dbReference type="EMBL" id="CAEY01001681">
    <property type="status" value="NOT_ANNOTATED_CDS"/>
    <property type="molecule type" value="Genomic_DNA"/>
</dbReference>
<dbReference type="Proteomes" id="UP000015104">
    <property type="component" value="Unassembled WGS sequence"/>
</dbReference>
<dbReference type="HOGENOM" id="CLU_1534520_0_0_1"/>
<keyword evidence="2" id="KW-1185">Reference proteome</keyword>
<evidence type="ECO:0000313" key="2">
    <source>
        <dbReference type="Proteomes" id="UP000015104"/>
    </source>
</evidence>
<protein>
    <submittedName>
        <fullName evidence="1">Uncharacterized protein</fullName>
    </submittedName>
</protein>
<dbReference type="AlphaFoldDB" id="T1L678"/>
<dbReference type="EnsemblMetazoa" id="tetur645g00010.1">
    <property type="protein sequence ID" value="tetur645g00010.1"/>
    <property type="gene ID" value="tetur645g00010"/>
</dbReference>
<reference evidence="1" key="2">
    <citation type="submission" date="2015-06" db="UniProtKB">
        <authorList>
            <consortium name="EnsemblMetazoa"/>
        </authorList>
    </citation>
    <scope>IDENTIFICATION</scope>
</reference>
<organism evidence="1 2">
    <name type="scientific">Tetranychus urticae</name>
    <name type="common">Two-spotted spider mite</name>
    <dbReference type="NCBI Taxonomy" id="32264"/>
    <lineage>
        <taxon>Eukaryota</taxon>
        <taxon>Metazoa</taxon>
        <taxon>Ecdysozoa</taxon>
        <taxon>Arthropoda</taxon>
        <taxon>Chelicerata</taxon>
        <taxon>Arachnida</taxon>
        <taxon>Acari</taxon>
        <taxon>Acariformes</taxon>
        <taxon>Trombidiformes</taxon>
        <taxon>Prostigmata</taxon>
        <taxon>Eleutherengona</taxon>
        <taxon>Raphignathae</taxon>
        <taxon>Tetranychoidea</taxon>
        <taxon>Tetranychidae</taxon>
        <taxon>Tetranychus</taxon>
    </lineage>
</organism>
<evidence type="ECO:0000313" key="1">
    <source>
        <dbReference type="EnsemblMetazoa" id="tetur645g00010.1"/>
    </source>
</evidence>
<name>T1L678_TETUR</name>
<proteinExistence type="predicted"/>
<reference evidence="2" key="1">
    <citation type="submission" date="2011-08" db="EMBL/GenBank/DDBJ databases">
        <authorList>
            <person name="Rombauts S."/>
        </authorList>
    </citation>
    <scope>NUCLEOTIDE SEQUENCE</scope>
    <source>
        <strain evidence="2">London</strain>
    </source>
</reference>
<accession>T1L678</accession>
<sequence>MIFVGSNYGYNQCTDPSTYKCEDGYKPTYEQIVKSLGDRCADENCDELIQDDSSYCEAAEEYCSSTLFVRNSPVYSFNGTTGVRYCDSKERINTSVLAQMSNVKTSCADGTKIYSVKLQKFCRKVVSSHVDEKLRPEEFKRCYFVKRGDTAEEFKSRGDAFCEYVFLYCNSERT</sequence>